<feature type="compositionally biased region" description="Polar residues" evidence="1">
    <location>
        <begin position="386"/>
        <end position="414"/>
    </location>
</feature>
<feature type="region of interest" description="Disordered" evidence="1">
    <location>
        <begin position="1"/>
        <end position="95"/>
    </location>
</feature>
<feature type="compositionally biased region" description="Polar residues" evidence="1">
    <location>
        <begin position="336"/>
        <end position="355"/>
    </location>
</feature>
<feature type="compositionally biased region" description="Basic and acidic residues" evidence="1">
    <location>
        <begin position="32"/>
        <end position="43"/>
    </location>
</feature>
<dbReference type="Proteomes" id="UP000187455">
    <property type="component" value="Unassembled WGS sequence"/>
</dbReference>
<feature type="region of interest" description="Disordered" evidence="1">
    <location>
        <begin position="370"/>
        <end position="465"/>
    </location>
</feature>
<accession>A0A1R0H2N6</accession>
<feature type="compositionally biased region" description="Basic residues" evidence="1">
    <location>
        <begin position="323"/>
        <end position="335"/>
    </location>
</feature>
<proteinExistence type="predicted"/>
<dbReference type="EMBL" id="LSSL01000911">
    <property type="protein sequence ID" value="OLY83425.1"/>
    <property type="molecule type" value="Genomic_DNA"/>
</dbReference>
<comment type="caution">
    <text evidence="2">The sequence shown here is derived from an EMBL/GenBank/DDBJ whole genome shotgun (WGS) entry which is preliminary data.</text>
</comment>
<feature type="compositionally biased region" description="Polar residues" evidence="1">
    <location>
        <begin position="438"/>
        <end position="458"/>
    </location>
</feature>
<feature type="region of interest" description="Disordered" evidence="1">
    <location>
        <begin position="277"/>
        <end position="355"/>
    </location>
</feature>
<organism evidence="2 3">
    <name type="scientific">Smittium mucronatum</name>
    <dbReference type="NCBI Taxonomy" id="133383"/>
    <lineage>
        <taxon>Eukaryota</taxon>
        <taxon>Fungi</taxon>
        <taxon>Fungi incertae sedis</taxon>
        <taxon>Zoopagomycota</taxon>
        <taxon>Kickxellomycotina</taxon>
        <taxon>Harpellomycetes</taxon>
        <taxon>Harpellales</taxon>
        <taxon>Legeriomycetaceae</taxon>
        <taxon>Smittium</taxon>
    </lineage>
</organism>
<evidence type="ECO:0000313" key="2">
    <source>
        <dbReference type="EMBL" id="OLY83425.1"/>
    </source>
</evidence>
<protein>
    <submittedName>
        <fullName evidence="2">Uncharacterized protein</fullName>
    </submittedName>
</protein>
<feature type="compositionally biased region" description="Basic residues" evidence="1">
    <location>
        <begin position="295"/>
        <end position="315"/>
    </location>
</feature>
<dbReference type="AlphaFoldDB" id="A0A1R0H2N6"/>
<name>A0A1R0H2N6_9FUNG</name>
<evidence type="ECO:0000313" key="3">
    <source>
        <dbReference type="Proteomes" id="UP000187455"/>
    </source>
</evidence>
<evidence type="ECO:0000256" key="1">
    <source>
        <dbReference type="SAM" id="MobiDB-lite"/>
    </source>
</evidence>
<reference evidence="2 3" key="1">
    <citation type="journal article" date="2016" name="Mol. Biol. Evol.">
        <title>Genome-Wide Survey of Gut Fungi (Harpellales) Reveals the First Horizontally Transferred Ubiquitin Gene from a Mosquito Host.</title>
        <authorList>
            <person name="Wang Y."/>
            <person name="White M.M."/>
            <person name="Kvist S."/>
            <person name="Moncalvo J.M."/>
        </authorList>
    </citation>
    <scope>NUCLEOTIDE SEQUENCE [LARGE SCALE GENOMIC DNA]</scope>
    <source>
        <strain evidence="2 3">ALG-7-W6</strain>
    </source>
</reference>
<sequence>MLAKPPQPYSKNNVGPPTAIAGKKQSNVSHFESIKDPFKKVDKIPQISPAKKHIPPPSTSSLSLTPSHKQYNYSEPNKASNITLQTAPSKNDPISTNVLTFRKRDKDEINRIKELERIERENQKSLPKPFQRHHKIPWVASHDSSDESADSINDSLDPQSPPPNIPSSTFELVTLPAPSKQLPLVDSPPLTPTSSFVSKEKGAHNPNLLYRQNQSSRPYLDNSSFALHPKSSPNGNIRNHNADYTATLNSNLNSAISHPASINHLHTTNIKPISKTIESHSSQRNPNHTRTPSHSSKRNPKHTRTPSHSSKRNPNHTRTPSHSAKKNPNHTRSPSRRSNNTHNPAYNNSPNFNSDLNYEIRNIQTPKATANPIEGHFSHPNPNQPAPSNHSNPIARVQTIQSSETPTQSHQSPSAPAFVFSNDKPNKSFMSLRDSHSYNRSQTKAQRKISNSSNPANQDDQDYSPHGCKCACQIM</sequence>
<feature type="compositionally biased region" description="Polar residues" evidence="1">
    <location>
        <begin position="210"/>
        <end position="242"/>
    </location>
</feature>
<gene>
    <name evidence="2" type="ORF">AYI68_g2434</name>
</gene>
<feature type="compositionally biased region" description="Polar residues" evidence="1">
    <location>
        <begin position="68"/>
        <end position="95"/>
    </location>
</feature>
<feature type="compositionally biased region" description="Polar residues" evidence="1">
    <location>
        <begin position="279"/>
        <end position="294"/>
    </location>
</feature>
<dbReference type="OrthoDB" id="5683892at2759"/>
<keyword evidence="3" id="KW-1185">Reference proteome</keyword>
<feature type="region of interest" description="Disordered" evidence="1">
    <location>
        <begin position="141"/>
        <end position="242"/>
    </location>
</feature>